<dbReference type="RefSeq" id="WP_044834028.1">
    <property type="nucleotide sequence ID" value="NZ_CP059735.1"/>
</dbReference>
<keyword evidence="3" id="KW-0812">Transmembrane</keyword>
<dbReference type="EMBL" id="CP059735">
    <property type="protein sequence ID" value="WDD99398.1"/>
    <property type="molecule type" value="Genomic_DNA"/>
</dbReference>
<dbReference type="GO" id="GO:0006355">
    <property type="term" value="P:regulation of DNA-templated transcription"/>
    <property type="evidence" value="ECO:0007669"/>
    <property type="project" value="InterPro"/>
</dbReference>
<dbReference type="CDD" id="cd00383">
    <property type="entry name" value="trans_reg_C"/>
    <property type="match status" value="1"/>
</dbReference>
<dbReference type="InterPro" id="IPR001867">
    <property type="entry name" value="OmpR/PhoB-type_DNA-bd"/>
</dbReference>
<evidence type="ECO:0000313" key="6">
    <source>
        <dbReference type="Proteomes" id="UP000032568"/>
    </source>
</evidence>
<dbReference type="InterPro" id="IPR016032">
    <property type="entry name" value="Sig_transdc_resp-reg_C-effctor"/>
</dbReference>
<evidence type="ECO:0000313" key="5">
    <source>
        <dbReference type="EMBL" id="WDD99398.1"/>
    </source>
</evidence>
<gene>
    <name evidence="5" type="ORF">SG35_001545</name>
</gene>
<dbReference type="Proteomes" id="UP000032568">
    <property type="component" value="Chromosome"/>
</dbReference>
<dbReference type="KEGG" id="tact:SG35_001545"/>
<keyword evidence="3" id="KW-0472">Membrane</keyword>
<dbReference type="Pfam" id="PF00486">
    <property type="entry name" value="Trans_reg_C"/>
    <property type="match status" value="1"/>
</dbReference>
<proteinExistence type="predicted"/>
<dbReference type="GO" id="GO:0003677">
    <property type="term" value="F:DNA binding"/>
    <property type="evidence" value="ECO:0007669"/>
    <property type="project" value="UniProtKB-UniRule"/>
</dbReference>
<dbReference type="SUPFAM" id="SSF69304">
    <property type="entry name" value="Tricorn protease N-terminal domain"/>
    <property type="match status" value="1"/>
</dbReference>
<feature type="domain" description="OmpR/PhoB-type" evidence="4">
    <location>
        <begin position="5"/>
        <end position="105"/>
    </location>
</feature>
<name>A0AAF0C3Z7_9GAMM</name>
<keyword evidence="6" id="KW-1185">Reference proteome</keyword>
<keyword evidence="3" id="KW-1133">Transmembrane helix</keyword>
<reference evidence="5 6" key="2">
    <citation type="journal article" date="2022" name="Mar. Drugs">
        <title>Bioassay-Guided Fractionation Leads to the Detection of Cholic Acid Generated by the Rare Thalassomonas sp.</title>
        <authorList>
            <person name="Pheiffer F."/>
            <person name="Schneider Y.K."/>
            <person name="Hansen E.H."/>
            <person name="Andersen J.H."/>
            <person name="Isaksson J."/>
            <person name="Busche T."/>
            <person name="R C."/>
            <person name="Kalinowski J."/>
            <person name="Zyl L.V."/>
            <person name="Trindade M."/>
        </authorList>
    </citation>
    <scope>NUCLEOTIDE SEQUENCE [LARGE SCALE GENOMIC DNA]</scope>
    <source>
        <strain evidence="5 6">A5K-106</strain>
    </source>
</reference>
<dbReference type="SMART" id="SM00862">
    <property type="entry name" value="Trans_reg_C"/>
    <property type="match status" value="1"/>
</dbReference>
<dbReference type="SUPFAM" id="SSF46894">
    <property type="entry name" value="C-terminal effector domain of the bipartite response regulators"/>
    <property type="match status" value="1"/>
</dbReference>
<keyword evidence="1 2" id="KW-0238">DNA-binding</keyword>
<evidence type="ECO:0000256" key="3">
    <source>
        <dbReference type="SAM" id="Phobius"/>
    </source>
</evidence>
<evidence type="ECO:0000256" key="2">
    <source>
        <dbReference type="PROSITE-ProRule" id="PRU01091"/>
    </source>
</evidence>
<evidence type="ECO:0000256" key="1">
    <source>
        <dbReference type="ARBA" id="ARBA00023125"/>
    </source>
</evidence>
<protein>
    <submittedName>
        <fullName evidence="5">Transcriptional regulator</fullName>
    </submittedName>
</protein>
<dbReference type="PROSITE" id="PS51755">
    <property type="entry name" value="OMPR_PHOB"/>
    <property type="match status" value="1"/>
</dbReference>
<organism evidence="5 6">
    <name type="scientific">Thalassomonas actiniarum</name>
    <dbReference type="NCBI Taxonomy" id="485447"/>
    <lineage>
        <taxon>Bacteria</taxon>
        <taxon>Pseudomonadati</taxon>
        <taxon>Pseudomonadota</taxon>
        <taxon>Gammaproteobacteria</taxon>
        <taxon>Alteromonadales</taxon>
        <taxon>Colwelliaceae</taxon>
        <taxon>Thalassomonas</taxon>
    </lineage>
</organism>
<dbReference type="Gene3D" id="1.10.10.10">
    <property type="entry name" value="Winged helix-like DNA-binding domain superfamily/Winged helix DNA-binding domain"/>
    <property type="match status" value="1"/>
</dbReference>
<feature type="transmembrane region" description="Helical" evidence="3">
    <location>
        <begin position="144"/>
        <end position="163"/>
    </location>
</feature>
<dbReference type="InterPro" id="IPR036388">
    <property type="entry name" value="WH-like_DNA-bd_sf"/>
</dbReference>
<dbReference type="GO" id="GO:0000160">
    <property type="term" value="P:phosphorelay signal transduction system"/>
    <property type="evidence" value="ECO:0007669"/>
    <property type="project" value="InterPro"/>
</dbReference>
<feature type="DNA-binding region" description="OmpR/PhoB-type" evidence="2">
    <location>
        <begin position="5"/>
        <end position="105"/>
    </location>
</feature>
<sequence length="672" mass="77662">MSAAVKKYRFLHWEFDCLQDSLRHIDEQASQKLEPQVAALLLLLIENREKVLSKEELSRALWPDTVVEENSVYQLLTKLRKVLRDPPKQAQIIKTFPKKGYRLICEVKSCEVERFEVEEGEATSYEEKNVQEPVRSKQEKRLRLTLITVFFLLSGFTAIAYFSTQSPQEMPVSYASVELTTALGLESWPSPNPSDGSIVYIKDAHQLWRKRKNTDAQLIFESPDRLFYPAWSIKGDSIALWQLKDSSCLLTVKDEQGNDITRAPLVECDYVGRLLWLDDKRLVALYRTAGVYRAFQYDVSGQVFTEIPLELDKGERLKTAVKAWQDKVFYITIDANYHSRLIDKSGTAYLSWDYPLKFAAFDRKNQKLLINDKSKHQGLSSVTLDGHQQNIAETARGIFSAIAADHRGNLYATVENWQVNIRDKDNLPVFSSTSLDYLPVSNALGETAFMSRRGGFCQIYLHEDGKVKQLSQFTNYDTVKFVRWSPDLSLILTNRDDSAYVYNRNGLVNSFDLVTPHLPVSFGWLSKDKIFSFDGDYLRYYQLSGQKVAEFQIDADNLFYQAGQQRWWLFKNNRLYSVDGELLNAAQLTGQVSLSGQQGSKISDIRMVGDRMYWKSRYDHQDFIWQYHPNDLTPKLIKRGRFIWNYDVNASFELSIAVKEHIEGNIRFYKSP</sequence>
<reference evidence="5 6" key="1">
    <citation type="journal article" date="2015" name="Genome Announc.">
        <title>Draft Genome Sequences of Marine Isolates of Thalassomonas viridans and Thalassomonas actiniarum.</title>
        <authorList>
            <person name="Olonade I."/>
            <person name="van Zyl L.J."/>
            <person name="Trindade M."/>
        </authorList>
    </citation>
    <scope>NUCLEOTIDE SEQUENCE [LARGE SCALE GENOMIC DNA]</scope>
    <source>
        <strain evidence="5 6">A5K-106</strain>
    </source>
</reference>
<dbReference type="SUPFAM" id="SSF75011">
    <property type="entry name" value="3-carboxy-cis,cis-mucoante lactonizing enzyme"/>
    <property type="match status" value="1"/>
</dbReference>
<evidence type="ECO:0000259" key="4">
    <source>
        <dbReference type="PROSITE" id="PS51755"/>
    </source>
</evidence>
<accession>A0AAF0C3Z7</accession>
<dbReference type="AlphaFoldDB" id="A0AAF0C3Z7"/>